<feature type="transmembrane region" description="Helical" evidence="12">
    <location>
        <begin position="57"/>
        <end position="77"/>
    </location>
</feature>
<evidence type="ECO:0000256" key="7">
    <source>
        <dbReference type="ARBA" id="ARBA00022688"/>
    </source>
</evidence>
<dbReference type="GO" id="GO:0008412">
    <property type="term" value="F:4-hydroxybenzoate polyprenyltransferase activity"/>
    <property type="evidence" value="ECO:0007669"/>
    <property type="project" value="UniProtKB-EC"/>
</dbReference>
<organism evidence="13 14">
    <name type="scientific">Nitrospira defluvii</name>
    <dbReference type="NCBI Taxonomy" id="330214"/>
    <lineage>
        <taxon>Bacteria</taxon>
        <taxon>Pseudomonadati</taxon>
        <taxon>Nitrospirota</taxon>
        <taxon>Nitrospiria</taxon>
        <taxon>Nitrospirales</taxon>
        <taxon>Nitrospiraceae</taxon>
        <taxon>Nitrospira</taxon>
    </lineage>
</organism>
<keyword evidence="8 12" id="KW-0812">Transmembrane</keyword>
<dbReference type="Gene3D" id="1.10.357.140">
    <property type="entry name" value="UbiA prenyltransferase"/>
    <property type="match status" value="1"/>
</dbReference>
<keyword evidence="14" id="KW-1185">Reference proteome</keyword>
<evidence type="ECO:0000256" key="11">
    <source>
        <dbReference type="NCBIfam" id="TIGR01474"/>
    </source>
</evidence>
<dbReference type="InterPro" id="IPR039653">
    <property type="entry name" value="Prenyltransferase"/>
</dbReference>
<comment type="similarity">
    <text evidence="3">Belongs to the UbiA prenyltransferase family.</text>
</comment>
<evidence type="ECO:0000256" key="10">
    <source>
        <dbReference type="ARBA" id="ARBA00023136"/>
    </source>
</evidence>
<dbReference type="PANTHER" id="PTHR11048">
    <property type="entry name" value="PRENYLTRANSFERASES"/>
    <property type="match status" value="1"/>
</dbReference>
<dbReference type="HAMAP" id="MF_01635">
    <property type="entry name" value="UbiA"/>
    <property type="match status" value="1"/>
</dbReference>
<accession>A0ABM8QFP6</accession>
<feature type="transmembrane region" description="Helical" evidence="12">
    <location>
        <begin position="222"/>
        <end position="242"/>
    </location>
</feature>
<reference evidence="13 14" key="1">
    <citation type="submission" date="2021-02" db="EMBL/GenBank/DDBJ databases">
        <authorList>
            <person name="Han P."/>
        </authorList>
    </citation>
    <scope>NUCLEOTIDE SEQUENCE [LARGE SCALE GENOMIC DNA]</scope>
    <source>
        <strain evidence="13">Candidatus Nitrospira sp. ZN2</strain>
    </source>
</reference>
<dbReference type="PROSITE" id="PS00943">
    <property type="entry name" value="UBIA"/>
    <property type="match status" value="1"/>
</dbReference>
<feature type="transmembrane region" description="Helical" evidence="12">
    <location>
        <begin position="155"/>
        <end position="174"/>
    </location>
</feature>
<dbReference type="PANTHER" id="PTHR11048:SF28">
    <property type="entry name" value="4-HYDROXYBENZOATE POLYPRENYLTRANSFERASE, MITOCHONDRIAL"/>
    <property type="match status" value="1"/>
</dbReference>
<comment type="cofactor">
    <cofactor evidence="1">
        <name>Mg(2+)</name>
        <dbReference type="ChEBI" id="CHEBI:18420"/>
    </cofactor>
</comment>
<sequence length="304" mass="32979">MVQRVVPSNASTSCSPPSWSWTAVADLIRLRNQSGTWLLMWPSLWALILANQGRPPLWLVCVFALGSFVMRSLGVVINDVADRDFDKHVARTSHRPLAAGRLTLGHALVVALGLALIAAGLVSTLNWLTICLSPIALFLASIYPFCKRWIHMPQAVLGVAFGWGAIMAWAASRATIDPQAWWLLGATTCWAIAYDTIYALQDREDDQRIGVKSSALLFGPRVPLAVGLFLTGMMGCLLAAGYLSGLGMGYYLMLALLGGIFLGQVRRLRFPIAPHAAFGMFYQHVYVGAAILIALWIGTPGTTP</sequence>
<feature type="transmembrane region" description="Helical" evidence="12">
    <location>
        <begin position="277"/>
        <end position="298"/>
    </location>
</feature>
<dbReference type="Proteomes" id="UP000675880">
    <property type="component" value="Unassembled WGS sequence"/>
</dbReference>
<name>A0ABM8QFP6_9BACT</name>
<feature type="transmembrane region" description="Helical" evidence="12">
    <location>
        <begin position="125"/>
        <end position="143"/>
    </location>
</feature>
<evidence type="ECO:0000256" key="8">
    <source>
        <dbReference type="ARBA" id="ARBA00022692"/>
    </source>
</evidence>
<dbReference type="EC" id="2.5.1.39" evidence="11"/>
<dbReference type="Pfam" id="PF01040">
    <property type="entry name" value="UbiA"/>
    <property type="match status" value="1"/>
</dbReference>
<evidence type="ECO:0000256" key="12">
    <source>
        <dbReference type="SAM" id="Phobius"/>
    </source>
</evidence>
<keyword evidence="9 12" id="KW-1133">Transmembrane helix</keyword>
<dbReference type="InterPro" id="IPR006370">
    <property type="entry name" value="HB_polyprenyltransferase-like"/>
</dbReference>
<dbReference type="NCBIfam" id="TIGR01474">
    <property type="entry name" value="ubiA_proteo"/>
    <property type="match status" value="1"/>
</dbReference>
<comment type="caution">
    <text evidence="13">The sequence shown here is derived from an EMBL/GenBank/DDBJ whole genome shotgun (WGS) entry which is preliminary data.</text>
</comment>
<evidence type="ECO:0000256" key="3">
    <source>
        <dbReference type="ARBA" id="ARBA00005985"/>
    </source>
</evidence>
<keyword evidence="5" id="KW-0997">Cell inner membrane</keyword>
<dbReference type="InterPro" id="IPR000537">
    <property type="entry name" value="UbiA_prenyltransferase"/>
</dbReference>
<dbReference type="InterPro" id="IPR030470">
    <property type="entry name" value="UbiA_prenylTrfase_CS"/>
</dbReference>
<evidence type="ECO:0000256" key="1">
    <source>
        <dbReference type="ARBA" id="ARBA00001946"/>
    </source>
</evidence>
<feature type="transmembrane region" description="Helical" evidence="12">
    <location>
        <begin position="98"/>
        <end position="119"/>
    </location>
</feature>
<proteinExistence type="inferred from homology"/>
<evidence type="ECO:0000256" key="2">
    <source>
        <dbReference type="ARBA" id="ARBA00004141"/>
    </source>
</evidence>
<evidence type="ECO:0000256" key="5">
    <source>
        <dbReference type="ARBA" id="ARBA00022519"/>
    </source>
</evidence>
<evidence type="ECO:0000256" key="6">
    <source>
        <dbReference type="ARBA" id="ARBA00022679"/>
    </source>
</evidence>
<evidence type="ECO:0000256" key="9">
    <source>
        <dbReference type="ARBA" id="ARBA00022989"/>
    </source>
</evidence>
<evidence type="ECO:0000313" key="14">
    <source>
        <dbReference type="Proteomes" id="UP000675880"/>
    </source>
</evidence>
<keyword evidence="6 13" id="KW-0808">Transferase</keyword>
<feature type="transmembrane region" description="Helical" evidence="12">
    <location>
        <begin position="248"/>
        <end position="265"/>
    </location>
</feature>
<dbReference type="InterPro" id="IPR044878">
    <property type="entry name" value="UbiA_sf"/>
</dbReference>
<evidence type="ECO:0000256" key="4">
    <source>
        <dbReference type="ARBA" id="ARBA00022475"/>
    </source>
</evidence>
<evidence type="ECO:0000313" key="13">
    <source>
        <dbReference type="EMBL" id="CAE6694639.1"/>
    </source>
</evidence>
<dbReference type="EMBL" id="CAJNBJ010000001">
    <property type="protein sequence ID" value="CAE6694639.1"/>
    <property type="molecule type" value="Genomic_DNA"/>
</dbReference>
<keyword evidence="7" id="KW-0831">Ubiquinone biosynthesis</keyword>
<comment type="subcellular location">
    <subcellularLocation>
        <location evidence="2">Membrane</location>
        <topology evidence="2">Multi-pass membrane protein</topology>
    </subcellularLocation>
</comment>
<keyword evidence="4" id="KW-1003">Cell membrane</keyword>
<dbReference type="CDD" id="cd13959">
    <property type="entry name" value="PT_UbiA_COQ2"/>
    <property type="match status" value="1"/>
</dbReference>
<gene>
    <name evidence="13" type="primary">ubiA</name>
    <name evidence="13" type="ORF">NSPZN2_10394</name>
</gene>
<feature type="transmembrane region" description="Helical" evidence="12">
    <location>
        <begin position="180"/>
        <end position="201"/>
    </location>
</feature>
<keyword evidence="10 12" id="KW-0472">Membrane</keyword>
<dbReference type="Gene3D" id="1.20.120.1780">
    <property type="entry name" value="UbiA prenyltransferase"/>
    <property type="match status" value="1"/>
</dbReference>
<protein>
    <recommendedName>
        <fullName evidence="11">4-hydroxybenzoate octaprenyltransferase</fullName>
        <ecNumber evidence="11">2.5.1.39</ecNumber>
    </recommendedName>
</protein>